<sequence length="48" mass="5204">MGLLSTLRRGVDGETSTLWECRNCGQTLSEDADECPTCGAESIASYEF</sequence>
<organism evidence="2 5">
    <name type="scientific">Halanaeroarchaeum sulfurireducens</name>
    <dbReference type="NCBI Taxonomy" id="1604004"/>
    <lineage>
        <taxon>Archaea</taxon>
        <taxon>Methanobacteriati</taxon>
        <taxon>Methanobacteriota</taxon>
        <taxon>Stenosarchaea group</taxon>
        <taxon>Halobacteria</taxon>
        <taxon>Halobacteriales</taxon>
        <taxon>Halobacteriaceae</taxon>
        <taxon>Halanaeroarchaeum</taxon>
    </lineage>
</organism>
<evidence type="ECO:0000313" key="5">
    <source>
        <dbReference type="Proteomes" id="UP000069906"/>
    </source>
</evidence>
<dbReference type="EMBL" id="CP008875">
    <property type="protein sequence ID" value="AKH98736.1"/>
    <property type="molecule type" value="Genomic_DNA"/>
</dbReference>
<protein>
    <recommendedName>
        <fullName evidence="1">Zinc-ribbon domain-containing protein</fullName>
    </recommendedName>
</protein>
<dbReference type="Pfam" id="PF13240">
    <property type="entry name" value="Zn_Ribbon_1"/>
    <property type="match status" value="1"/>
</dbReference>
<accession>A0A0F7PC72</accession>
<reference evidence="4" key="2">
    <citation type="submission" date="2015-05" db="EMBL/GenBank/DDBJ databases">
        <title>Complete genome sequence of Halanaeroarchaeum sulfurireducens type strain M27-SA2, a sulfate-reducer haloarchaeon from marine anoxic lake Medee.</title>
        <authorList>
            <person name="Messina E."/>
            <person name="Kublanov I.V."/>
            <person name="Toshchakov S."/>
            <person name="Arcadi E."/>
            <person name="La Spada G."/>
            <person name="La Cono V."/>
            <person name="Yakimov M.M."/>
        </authorList>
    </citation>
    <scope>NUCLEOTIDE SEQUENCE [LARGE SCALE GENOMIC DNA]</scope>
    <source>
        <strain evidence="4">M27-SA2</strain>
        <plasmid evidence="4">Plasmid pM27-SA2-01</plasmid>
    </source>
</reference>
<keyword evidence="2" id="KW-0614">Plasmid</keyword>
<dbReference type="KEGG" id="hsu:HLASF_3110"/>
<geneLocation type="plasmid" evidence="2 5">
    <name>pHSR2-01</name>
</geneLocation>
<name>A0A0F7PC72_9EURY</name>
<dbReference type="HOGENOM" id="CLU_202925_2_0_2"/>
<evidence type="ECO:0000313" key="4">
    <source>
        <dbReference type="Proteomes" id="UP000060390"/>
    </source>
</evidence>
<dbReference type="SUPFAM" id="SSF57802">
    <property type="entry name" value="Rubredoxin-like"/>
    <property type="match status" value="1"/>
</dbReference>
<dbReference type="Proteomes" id="UP000069906">
    <property type="component" value="Plasmid pHSR2-01"/>
</dbReference>
<dbReference type="EMBL" id="CP011565">
    <property type="protein sequence ID" value="ALG83180.1"/>
    <property type="molecule type" value="Genomic_DNA"/>
</dbReference>
<evidence type="ECO:0000313" key="3">
    <source>
        <dbReference type="EMBL" id="ALG83180.1"/>
    </source>
</evidence>
<dbReference type="Gene3D" id="2.20.20.30">
    <property type="entry name" value="reverse gyrase domain"/>
    <property type="match status" value="1"/>
</dbReference>
<dbReference type="KEGG" id="hsf:HLASA_3112"/>
<feature type="domain" description="Zinc-ribbon" evidence="1">
    <location>
        <begin position="21"/>
        <end position="41"/>
    </location>
</feature>
<dbReference type="Proteomes" id="UP000060390">
    <property type="component" value="Plasmid pM27-SA2-01"/>
</dbReference>
<dbReference type="InterPro" id="IPR026870">
    <property type="entry name" value="Zinc_ribbon_dom"/>
</dbReference>
<reference evidence="2 5" key="1">
    <citation type="submission" date="2014-06" db="EMBL/GenBank/DDBJ databases">
        <title>Secret life of haloarchaea: discovery of obligatory anaerobic haloarchaea growing by dissimilatory sulfur reduction.</title>
        <authorList>
            <person name="Sorokin D.Y."/>
            <person name="Kublanov I.V."/>
            <person name="Gavrilov S.N."/>
            <person name="Ferrer M."/>
            <person name="Golyshin P.N."/>
            <person name="Messina E."/>
            <person name="La Cono V."/>
            <person name="Yakimov M.M."/>
        </authorList>
    </citation>
    <scope>NUCLEOTIDE SEQUENCE [LARGE SCALE GENOMIC DNA]</scope>
    <source>
        <strain evidence="2 5">HSR2</strain>
        <plasmid evidence="2 5">pHSR2-01</plasmid>
    </source>
</reference>
<keyword evidence="5" id="KW-1185">Reference proteome</keyword>
<gene>
    <name evidence="3" type="ORF">HLASA_3112</name>
    <name evidence="2" type="ORF">HLASF_3110</name>
</gene>
<reference evidence="3 4" key="3">
    <citation type="journal article" date="2016" name="Stand. Genomic Sci.">
        <title>Complete genome sequence of 'Halanaeroarchaeum sulfurireducens' M27-SA2, a sulfur-reducing and acetate-oxidizing haloarchaeon from the deep-sea hypersaline anoxic lake Medee.</title>
        <authorList>
            <person name="Messina E."/>
            <person name="Sorokin D.Y."/>
            <person name="Kublanov I.V."/>
            <person name="Toshchakov S."/>
            <person name="Lopatina A."/>
            <person name="Arcadi E."/>
            <person name="Smedile F."/>
            <person name="La Spada G."/>
            <person name="La Cono V."/>
            <person name="Yakimov M.M."/>
        </authorList>
    </citation>
    <scope>NUCLEOTIDE SEQUENCE [LARGE SCALE GENOMIC DNA]</scope>
    <source>
        <strain evidence="3 4">M27-SA2</strain>
        <plasmid evidence="4">Plasmid pM27-SA2-01</plasmid>
        <plasmid evidence="3">pM27-SA2-01</plasmid>
    </source>
</reference>
<evidence type="ECO:0000313" key="2">
    <source>
        <dbReference type="EMBL" id="AKH98736.1"/>
    </source>
</evidence>
<geneLocation type="plasmid" evidence="3 4">
    <name>pM27-SA2-01</name>
</geneLocation>
<evidence type="ECO:0000259" key="1">
    <source>
        <dbReference type="Pfam" id="PF13240"/>
    </source>
</evidence>
<dbReference type="AlphaFoldDB" id="A0A0F7PC72"/>
<proteinExistence type="predicted"/>